<gene>
    <name evidence="1" type="ORF">L21SP2_0676</name>
</gene>
<dbReference type="AlphaFoldDB" id="V5WE78"/>
<name>V5WE78_9SPIO</name>
<accession>V5WE78</accession>
<evidence type="ECO:0000313" key="1">
    <source>
        <dbReference type="EMBL" id="AHC14103.1"/>
    </source>
</evidence>
<dbReference type="Proteomes" id="UP000018680">
    <property type="component" value="Chromosome"/>
</dbReference>
<sequence>MIETELVSMIKGIKSIQSNLSSGTALVIYEPETVSEETVLNVFSSLAKTALKYYDKIKEHNPSPQMISKLGGLIAQDPDLLLGHVLELDDAVWH</sequence>
<dbReference type="STRING" id="1307761.L21SP2_0676"/>
<organism evidence="1 2">
    <name type="scientific">Salinispira pacifica</name>
    <dbReference type="NCBI Taxonomy" id="1307761"/>
    <lineage>
        <taxon>Bacteria</taxon>
        <taxon>Pseudomonadati</taxon>
        <taxon>Spirochaetota</taxon>
        <taxon>Spirochaetia</taxon>
        <taxon>Spirochaetales</taxon>
        <taxon>Spirochaetaceae</taxon>
        <taxon>Salinispira</taxon>
    </lineage>
</organism>
<proteinExistence type="predicted"/>
<protein>
    <submittedName>
        <fullName evidence="1">Uncharacterized protein</fullName>
    </submittedName>
</protein>
<dbReference type="HOGENOM" id="CLU_2384450_0_0_12"/>
<evidence type="ECO:0000313" key="2">
    <source>
        <dbReference type="Proteomes" id="UP000018680"/>
    </source>
</evidence>
<keyword evidence="2" id="KW-1185">Reference proteome</keyword>
<dbReference type="KEGG" id="slr:L21SP2_0676"/>
<dbReference type="EMBL" id="CP006939">
    <property type="protein sequence ID" value="AHC14103.1"/>
    <property type="molecule type" value="Genomic_DNA"/>
</dbReference>
<reference evidence="1 2" key="1">
    <citation type="journal article" date="2015" name="Stand. Genomic Sci.">
        <title>Complete genome sequence and description of Salinispira pacifica gen. nov., sp. nov., a novel spirochaete isolated form a hypersaline microbial mat.</title>
        <authorList>
            <person name="Ben Hania W."/>
            <person name="Joseph M."/>
            <person name="Schumann P."/>
            <person name="Bunk B."/>
            <person name="Fiebig A."/>
            <person name="Sproer C."/>
            <person name="Klenk H.P."/>
            <person name="Fardeau M.L."/>
            <person name="Spring S."/>
        </authorList>
    </citation>
    <scope>NUCLEOTIDE SEQUENCE [LARGE SCALE GENOMIC DNA]</scope>
    <source>
        <strain evidence="1 2">L21-RPul-D2</strain>
    </source>
</reference>